<dbReference type="Pfam" id="PF02686">
    <property type="entry name" value="GatC"/>
    <property type="match status" value="1"/>
</dbReference>
<reference evidence="6 7" key="1">
    <citation type="journal article" date="2018" name="BMC Genomics">
        <title>Whole genome sequencing and function prediction of 133 gut anaerobes isolated from chicken caecum in pure cultures.</title>
        <authorList>
            <person name="Medvecky M."/>
            <person name="Cejkova D."/>
            <person name="Polansky O."/>
            <person name="Karasova D."/>
            <person name="Kubasova T."/>
            <person name="Cizek A."/>
            <person name="Rychlik I."/>
        </authorList>
    </citation>
    <scope>NUCLEOTIDE SEQUENCE [LARGE SCALE GENOMIC DNA]</scope>
    <source>
        <strain evidence="6 7">An13</strain>
    </source>
</reference>
<evidence type="ECO:0000256" key="3">
    <source>
        <dbReference type="ARBA" id="ARBA00024799"/>
    </source>
</evidence>
<accession>A0A1Y4T0G3</accession>
<dbReference type="InterPro" id="IPR003837">
    <property type="entry name" value="GatC"/>
</dbReference>
<comment type="similarity">
    <text evidence="1">Belongs to the GatC family.</text>
</comment>
<comment type="subunit">
    <text evidence="2">Heterotrimer of A, B and C subunits.</text>
</comment>
<evidence type="ECO:0000256" key="2">
    <source>
        <dbReference type="ARBA" id="ARBA00011123"/>
    </source>
</evidence>
<dbReference type="GO" id="GO:0006450">
    <property type="term" value="P:regulation of translational fidelity"/>
    <property type="evidence" value="ECO:0007669"/>
    <property type="project" value="InterPro"/>
</dbReference>
<comment type="caution">
    <text evidence="6">The sequence shown here is derived from an EMBL/GenBank/DDBJ whole genome shotgun (WGS) entry which is preliminary data.</text>
</comment>
<dbReference type="NCBIfam" id="TIGR00135">
    <property type="entry name" value="gatC"/>
    <property type="match status" value="1"/>
</dbReference>
<sequence length="111" mass="13054">MLDKMSRVRFYTRGTVMNEEELLKQLAKDVRLSVPDEDMPSLLQVYHTFLEQVACLEKIQTEGVEPLVFPFDIEIHELREDEVQEVFDVQDILKNAKNTKENQILVFKVVE</sequence>
<dbReference type="AlphaFoldDB" id="A0A1Y4T0G3"/>
<evidence type="ECO:0000313" key="6">
    <source>
        <dbReference type="EMBL" id="OUQ34671.1"/>
    </source>
</evidence>
<evidence type="ECO:0000256" key="4">
    <source>
        <dbReference type="ARBA" id="ARBA00047380"/>
    </source>
</evidence>
<dbReference type="Proteomes" id="UP000195305">
    <property type="component" value="Unassembled WGS sequence"/>
</dbReference>
<dbReference type="EMBL" id="NFLJ01000014">
    <property type="protein sequence ID" value="OUQ34671.1"/>
    <property type="molecule type" value="Genomic_DNA"/>
</dbReference>
<keyword evidence="6" id="KW-0808">Transferase</keyword>
<organism evidence="6 7">
    <name type="scientific">Massilimicrobiota timonensis</name>
    <dbReference type="NCBI Taxonomy" id="1776392"/>
    <lineage>
        <taxon>Bacteria</taxon>
        <taxon>Bacillati</taxon>
        <taxon>Bacillota</taxon>
        <taxon>Erysipelotrichia</taxon>
        <taxon>Erysipelotrichales</taxon>
        <taxon>Erysipelotrichaceae</taxon>
        <taxon>Massilimicrobiota</taxon>
    </lineage>
</organism>
<comment type="function">
    <text evidence="3">Allows the formation of correctly charged Asn-tRNA(Asn) or Gln-tRNA(Gln) through the transamidation of misacylated Asp-tRNA(Asn) or Glu-tRNA(Gln) in organisms which lack either or both of asparaginyl-tRNA or glutaminyl-tRNA synthetases. The reaction takes place in the presence of glutamine and ATP through an activated phospho-Asp-tRNA(Asn) or phospho-Glu-tRNA(Gln).</text>
</comment>
<proteinExistence type="inferred from homology"/>
<comment type="catalytic activity">
    <reaction evidence="4">
        <text>L-aspartyl-tRNA(Asn) + L-glutamine + ATP + H2O = L-asparaginyl-tRNA(Asn) + L-glutamate + ADP + phosphate + 2 H(+)</text>
        <dbReference type="Rhea" id="RHEA:14513"/>
        <dbReference type="Rhea" id="RHEA-COMP:9674"/>
        <dbReference type="Rhea" id="RHEA-COMP:9677"/>
        <dbReference type="ChEBI" id="CHEBI:15377"/>
        <dbReference type="ChEBI" id="CHEBI:15378"/>
        <dbReference type="ChEBI" id="CHEBI:29985"/>
        <dbReference type="ChEBI" id="CHEBI:30616"/>
        <dbReference type="ChEBI" id="CHEBI:43474"/>
        <dbReference type="ChEBI" id="CHEBI:58359"/>
        <dbReference type="ChEBI" id="CHEBI:78515"/>
        <dbReference type="ChEBI" id="CHEBI:78516"/>
        <dbReference type="ChEBI" id="CHEBI:456216"/>
    </reaction>
</comment>
<evidence type="ECO:0000256" key="5">
    <source>
        <dbReference type="ARBA" id="ARBA00047913"/>
    </source>
</evidence>
<evidence type="ECO:0000313" key="7">
    <source>
        <dbReference type="Proteomes" id="UP000195305"/>
    </source>
</evidence>
<dbReference type="SUPFAM" id="SSF141000">
    <property type="entry name" value="Glu-tRNAGln amidotransferase C subunit"/>
    <property type="match status" value="1"/>
</dbReference>
<dbReference type="InterPro" id="IPR036113">
    <property type="entry name" value="Asp/Glu-ADT_sf_sub_c"/>
</dbReference>
<protein>
    <submittedName>
        <fullName evidence="6">Aspartyl/glutamyl-tRNA(Asn/Gln) amidotransferase subunit C</fullName>
    </submittedName>
</protein>
<name>A0A1Y4T0G3_9FIRM</name>
<dbReference type="GO" id="GO:0016740">
    <property type="term" value="F:transferase activity"/>
    <property type="evidence" value="ECO:0007669"/>
    <property type="project" value="UniProtKB-KW"/>
</dbReference>
<keyword evidence="7" id="KW-1185">Reference proteome</keyword>
<gene>
    <name evidence="6" type="ORF">B5E75_05915</name>
</gene>
<evidence type="ECO:0000256" key="1">
    <source>
        <dbReference type="ARBA" id="ARBA00010757"/>
    </source>
</evidence>
<comment type="catalytic activity">
    <reaction evidence="5">
        <text>L-glutamyl-tRNA(Gln) + L-glutamine + ATP + H2O = L-glutaminyl-tRNA(Gln) + L-glutamate + ADP + phosphate + H(+)</text>
        <dbReference type="Rhea" id="RHEA:17521"/>
        <dbReference type="Rhea" id="RHEA-COMP:9681"/>
        <dbReference type="Rhea" id="RHEA-COMP:9684"/>
        <dbReference type="ChEBI" id="CHEBI:15377"/>
        <dbReference type="ChEBI" id="CHEBI:15378"/>
        <dbReference type="ChEBI" id="CHEBI:29985"/>
        <dbReference type="ChEBI" id="CHEBI:30616"/>
        <dbReference type="ChEBI" id="CHEBI:43474"/>
        <dbReference type="ChEBI" id="CHEBI:58359"/>
        <dbReference type="ChEBI" id="CHEBI:78520"/>
        <dbReference type="ChEBI" id="CHEBI:78521"/>
        <dbReference type="ChEBI" id="CHEBI:456216"/>
    </reaction>
</comment>